<evidence type="ECO:0000256" key="7">
    <source>
        <dbReference type="ARBA" id="ARBA00022525"/>
    </source>
</evidence>
<keyword evidence="10" id="KW-0256">Endoplasmic reticulum</keyword>
<evidence type="ECO:0000256" key="27">
    <source>
        <dbReference type="PIRSR" id="PIRSR600407-2"/>
    </source>
</evidence>
<evidence type="ECO:0000256" key="8">
    <source>
        <dbReference type="ARBA" id="ARBA00022729"/>
    </source>
</evidence>
<comment type="catalytic activity">
    <reaction evidence="21">
        <text>a ribonucleoside 5'-diphosphate + H2O = a ribonucleoside 5'-phosphate + phosphate + H(+)</text>
        <dbReference type="Rhea" id="RHEA:36799"/>
        <dbReference type="ChEBI" id="CHEBI:15377"/>
        <dbReference type="ChEBI" id="CHEBI:15378"/>
        <dbReference type="ChEBI" id="CHEBI:43474"/>
        <dbReference type="ChEBI" id="CHEBI:57930"/>
        <dbReference type="ChEBI" id="CHEBI:58043"/>
        <dbReference type="EC" id="3.6.1.6"/>
    </reaction>
    <physiologicalReaction direction="left-to-right" evidence="21">
        <dbReference type="Rhea" id="RHEA:36800"/>
    </physiologicalReaction>
</comment>
<dbReference type="GO" id="GO:0017110">
    <property type="term" value="F:nucleoside diphosphate phosphatase activity"/>
    <property type="evidence" value="ECO:0007669"/>
    <property type="project" value="UniProtKB-EC"/>
</dbReference>
<comment type="catalytic activity">
    <reaction evidence="23">
        <text>GDP + H2O = GMP + phosphate + H(+)</text>
        <dbReference type="Rhea" id="RHEA:22156"/>
        <dbReference type="ChEBI" id="CHEBI:15377"/>
        <dbReference type="ChEBI" id="CHEBI:15378"/>
        <dbReference type="ChEBI" id="CHEBI:43474"/>
        <dbReference type="ChEBI" id="CHEBI:58115"/>
        <dbReference type="ChEBI" id="CHEBI:58189"/>
        <dbReference type="EC" id="3.6.1.6"/>
    </reaction>
    <physiologicalReaction direction="left-to-right" evidence="23">
        <dbReference type="Rhea" id="RHEA:22157"/>
    </physiologicalReaction>
</comment>
<comment type="pathway">
    <text evidence="5">Protein modification; protein glycosylation.</text>
</comment>
<evidence type="ECO:0000256" key="22">
    <source>
        <dbReference type="ARBA" id="ARBA00048075"/>
    </source>
</evidence>
<dbReference type="Gene3D" id="3.30.420.40">
    <property type="match status" value="1"/>
</dbReference>
<comment type="catalytic activity">
    <reaction evidence="22">
        <text>UDP + H2O = UMP + phosphate + H(+)</text>
        <dbReference type="Rhea" id="RHEA:64876"/>
        <dbReference type="ChEBI" id="CHEBI:15377"/>
        <dbReference type="ChEBI" id="CHEBI:15378"/>
        <dbReference type="ChEBI" id="CHEBI:43474"/>
        <dbReference type="ChEBI" id="CHEBI:57865"/>
        <dbReference type="ChEBI" id="CHEBI:58223"/>
        <dbReference type="EC" id="3.6.1.6"/>
    </reaction>
    <physiologicalReaction direction="left-to-right" evidence="22">
        <dbReference type="Rhea" id="RHEA:64877"/>
    </physiologicalReaction>
</comment>
<evidence type="ECO:0000256" key="11">
    <source>
        <dbReference type="ARBA" id="ARBA00022837"/>
    </source>
</evidence>
<evidence type="ECO:0000256" key="4">
    <source>
        <dbReference type="ARBA" id="ARBA00004613"/>
    </source>
</evidence>
<feature type="active site" description="Proton acceptor" evidence="26">
    <location>
        <position position="231"/>
    </location>
</feature>
<comment type="similarity">
    <text evidence="6 28">Belongs to the GDA1/CD39 NTPase family.</text>
</comment>
<dbReference type="InParanoid" id="A0A6P7YYR5"/>
<comment type="cofactor">
    <cofactor evidence="1">
        <name>Ca(2+)</name>
        <dbReference type="ChEBI" id="CHEBI:29108"/>
    </cofactor>
</comment>
<dbReference type="PANTHER" id="PTHR11782:SF35">
    <property type="entry name" value="NUCLEOSIDE DIPHOSPHATE PHOSPHATASE ENTPD5"/>
    <property type="match status" value="1"/>
</dbReference>
<evidence type="ECO:0000256" key="1">
    <source>
        <dbReference type="ARBA" id="ARBA00001913"/>
    </source>
</evidence>
<evidence type="ECO:0000313" key="29">
    <source>
        <dbReference type="Proteomes" id="UP000515156"/>
    </source>
</evidence>
<organism evidence="29 30">
    <name type="scientific">Microcaecilia unicolor</name>
    <dbReference type="NCBI Taxonomy" id="1415580"/>
    <lineage>
        <taxon>Eukaryota</taxon>
        <taxon>Metazoa</taxon>
        <taxon>Chordata</taxon>
        <taxon>Craniata</taxon>
        <taxon>Vertebrata</taxon>
        <taxon>Euteleostomi</taxon>
        <taxon>Amphibia</taxon>
        <taxon>Gymnophiona</taxon>
        <taxon>Siphonopidae</taxon>
        <taxon>Microcaecilia</taxon>
    </lineage>
</organism>
<dbReference type="FunFam" id="3.30.420.40:FF:000052">
    <property type="entry name" value="Ectonucleoside triphosphate diphosphohydrolase 5"/>
    <property type="match status" value="1"/>
</dbReference>
<comment type="catalytic activity">
    <reaction evidence="24">
        <text>ADP + H2O = AMP + phosphate + H(+)</text>
        <dbReference type="Rhea" id="RHEA:61436"/>
        <dbReference type="ChEBI" id="CHEBI:15377"/>
        <dbReference type="ChEBI" id="CHEBI:15378"/>
        <dbReference type="ChEBI" id="CHEBI:43474"/>
        <dbReference type="ChEBI" id="CHEBI:456215"/>
        <dbReference type="ChEBI" id="CHEBI:456216"/>
        <dbReference type="EC" id="3.6.1.6"/>
    </reaction>
    <physiologicalReaction direction="left-to-right" evidence="24">
        <dbReference type="Rhea" id="RHEA:61437"/>
    </physiologicalReaction>
</comment>
<evidence type="ECO:0000256" key="2">
    <source>
        <dbReference type="ARBA" id="ARBA00001946"/>
    </source>
</evidence>
<feature type="binding site" evidence="27">
    <location>
        <begin position="261"/>
        <end position="265"/>
    </location>
    <ligand>
        <name>ATP</name>
        <dbReference type="ChEBI" id="CHEBI:30616"/>
    </ligand>
</feature>
<comment type="catalytic activity">
    <reaction evidence="25">
        <text>IDP + H2O = IMP + phosphate + H(+)</text>
        <dbReference type="Rhea" id="RHEA:35207"/>
        <dbReference type="ChEBI" id="CHEBI:15377"/>
        <dbReference type="ChEBI" id="CHEBI:15378"/>
        <dbReference type="ChEBI" id="CHEBI:43474"/>
        <dbReference type="ChEBI" id="CHEBI:58053"/>
        <dbReference type="ChEBI" id="CHEBI:58280"/>
        <dbReference type="EC" id="3.6.1.6"/>
    </reaction>
    <physiologicalReaction direction="left-to-right" evidence="25">
        <dbReference type="Rhea" id="RHEA:35208"/>
    </physiologicalReaction>
</comment>
<dbReference type="PROSITE" id="PS01238">
    <property type="entry name" value="GDA1_CD39_NTPASE"/>
    <property type="match status" value="1"/>
</dbReference>
<comment type="subcellular location">
    <subcellularLocation>
        <location evidence="3">Endoplasmic reticulum</location>
    </subcellularLocation>
    <subcellularLocation>
        <location evidence="4">Secreted</location>
    </subcellularLocation>
</comment>
<keyword evidence="11" id="KW-0106">Calcium</keyword>
<evidence type="ECO:0000256" key="28">
    <source>
        <dbReference type="RuleBase" id="RU003833"/>
    </source>
</evidence>
<name>A0A6P7YYR5_9AMPH</name>
<dbReference type="RefSeq" id="XP_030069666.1">
    <property type="nucleotide sequence ID" value="XM_030213806.1"/>
</dbReference>
<evidence type="ECO:0000256" key="3">
    <source>
        <dbReference type="ARBA" id="ARBA00004240"/>
    </source>
</evidence>
<evidence type="ECO:0000256" key="6">
    <source>
        <dbReference type="ARBA" id="ARBA00009283"/>
    </source>
</evidence>
<evidence type="ECO:0000256" key="23">
    <source>
        <dbReference type="ARBA" id="ARBA00048756"/>
    </source>
</evidence>
<dbReference type="OrthoDB" id="6372431at2759"/>
<evidence type="ECO:0000256" key="16">
    <source>
        <dbReference type="ARBA" id="ARBA00042111"/>
    </source>
</evidence>
<evidence type="ECO:0000256" key="13">
    <source>
        <dbReference type="ARBA" id="ARBA00023157"/>
    </source>
</evidence>
<gene>
    <name evidence="30" type="primary">ENTPD5</name>
</gene>
<evidence type="ECO:0000256" key="26">
    <source>
        <dbReference type="PIRSR" id="PIRSR600407-1"/>
    </source>
</evidence>
<evidence type="ECO:0000256" key="10">
    <source>
        <dbReference type="ARBA" id="ARBA00022824"/>
    </source>
</evidence>
<dbReference type="InterPro" id="IPR000407">
    <property type="entry name" value="GDA1_CD39_NTPase"/>
</dbReference>
<proteinExistence type="inferred from homology"/>
<evidence type="ECO:0000256" key="24">
    <source>
        <dbReference type="ARBA" id="ARBA00049217"/>
    </source>
</evidence>
<evidence type="ECO:0000256" key="15">
    <source>
        <dbReference type="ARBA" id="ARBA00038863"/>
    </source>
</evidence>
<dbReference type="GO" id="GO:0005783">
    <property type="term" value="C:endoplasmic reticulum"/>
    <property type="evidence" value="ECO:0007669"/>
    <property type="project" value="UniProtKB-SubCell"/>
</dbReference>
<keyword evidence="29" id="KW-1185">Reference proteome</keyword>
<evidence type="ECO:0000256" key="9">
    <source>
        <dbReference type="ARBA" id="ARBA00022801"/>
    </source>
</evidence>
<evidence type="ECO:0000256" key="20">
    <source>
        <dbReference type="ARBA" id="ARBA00047813"/>
    </source>
</evidence>
<dbReference type="GeneID" id="115477162"/>
<dbReference type="EC" id="3.6.1.6" evidence="15"/>
<dbReference type="KEGG" id="muo:115477162"/>
<dbReference type="Pfam" id="PF01150">
    <property type="entry name" value="GDA1_CD39"/>
    <property type="match status" value="1"/>
</dbReference>
<evidence type="ECO:0000256" key="21">
    <source>
        <dbReference type="ARBA" id="ARBA00048053"/>
    </source>
</evidence>
<evidence type="ECO:0000256" key="14">
    <source>
        <dbReference type="ARBA" id="ARBA00023180"/>
    </source>
</evidence>
<comment type="catalytic activity">
    <reaction evidence="20">
        <text>CDP + H2O = CMP + phosphate + H(+)</text>
        <dbReference type="Rhea" id="RHEA:64880"/>
        <dbReference type="ChEBI" id="CHEBI:15377"/>
        <dbReference type="ChEBI" id="CHEBI:15378"/>
        <dbReference type="ChEBI" id="CHEBI:43474"/>
        <dbReference type="ChEBI" id="CHEBI:58069"/>
        <dbReference type="ChEBI" id="CHEBI:60377"/>
        <dbReference type="EC" id="3.6.1.6"/>
    </reaction>
    <physiologicalReaction direction="left-to-right" evidence="20">
        <dbReference type="Rhea" id="RHEA:64881"/>
    </physiologicalReaction>
</comment>
<evidence type="ECO:0000256" key="12">
    <source>
        <dbReference type="ARBA" id="ARBA00022842"/>
    </source>
</evidence>
<keyword evidence="9 28" id="KW-0378">Hydrolase</keyword>
<keyword evidence="14" id="KW-0325">Glycoprotein</keyword>
<dbReference type="GO" id="GO:0005576">
    <property type="term" value="C:extracellular region"/>
    <property type="evidence" value="ECO:0007669"/>
    <property type="project" value="UniProtKB-SubCell"/>
</dbReference>
<dbReference type="GO" id="GO:0005524">
    <property type="term" value="F:ATP binding"/>
    <property type="evidence" value="ECO:0007669"/>
    <property type="project" value="UniProtKB-KW"/>
</dbReference>
<keyword evidence="13" id="KW-1015">Disulfide bond</keyword>
<keyword evidence="27" id="KW-0547">Nucleotide-binding</keyword>
<dbReference type="FunFam" id="3.30.420.150:FF:000004">
    <property type="entry name" value="Ectonucleoside triphosphate diphosphohydrolase 5"/>
    <property type="match status" value="1"/>
</dbReference>
<keyword evidence="12" id="KW-0460">Magnesium</keyword>
<evidence type="ECO:0000256" key="25">
    <source>
        <dbReference type="ARBA" id="ARBA00049328"/>
    </source>
</evidence>
<evidence type="ECO:0000256" key="18">
    <source>
        <dbReference type="ARBA" id="ARBA00045733"/>
    </source>
</evidence>
<dbReference type="Gene3D" id="3.30.420.150">
    <property type="entry name" value="Exopolyphosphatase. Domain 2"/>
    <property type="match status" value="1"/>
</dbReference>
<comment type="subunit">
    <text evidence="19">Monomer; active form. Homodimer; disulfide-linked. Homodimers are enzymatically inactive.</text>
</comment>
<keyword evidence="8" id="KW-0732">Signal</keyword>
<dbReference type="Proteomes" id="UP000515156">
    <property type="component" value="Chromosome 9"/>
</dbReference>
<dbReference type="FunCoup" id="A0A6P7YYR5">
    <property type="interactions" value="1200"/>
</dbReference>
<dbReference type="AlphaFoldDB" id="A0A6P7YYR5"/>
<evidence type="ECO:0000256" key="19">
    <source>
        <dbReference type="ARBA" id="ARBA00046723"/>
    </source>
</evidence>
<evidence type="ECO:0000256" key="17">
    <source>
        <dbReference type="ARBA" id="ARBA00042507"/>
    </source>
</evidence>
<protein>
    <recommendedName>
        <fullName evidence="15">nucleoside diphosphate phosphatase</fullName>
        <ecNumber evidence="15">3.6.1.6</ecNumber>
    </recommendedName>
    <alternativeName>
        <fullName evidence="16">Guanosine-diphosphatase ENTPD5</fullName>
    </alternativeName>
    <alternativeName>
        <fullName evidence="17">Uridine-diphosphatase ENTPD5</fullName>
    </alternativeName>
</protein>
<keyword evidence="27" id="KW-0067">ATP-binding</keyword>
<keyword evidence="7" id="KW-0964">Secreted</keyword>
<comment type="function">
    <text evidence="18">Hydrolyzes nucleoside diphosphates with a preference for GDP, IDP and UDP compared to ADP and CDP. In the lumen of the endoplasmic reticulum, hydrolyzes UDP that acts as an end-product feedback inhibitor of the UDP-Glc:glycoprotein glucosyltransferases. UMP can be transported back by an UDP-sugar antiporter to the cytosol where it is consumed to regenerate UDP-glucose. Therefore, it positively regulates protein reglucosylation by clearing UDP from the ER lumen and by promoting the regeneration of UDP-glucose. Protein reglucosylation is essential to proper glycoprotein folding and quality control in the ER.</text>
</comment>
<evidence type="ECO:0000256" key="5">
    <source>
        <dbReference type="ARBA" id="ARBA00004922"/>
    </source>
</evidence>
<comment type="cofactor">
    <cofactor evidence="2">
        <name>Mg(2+)</name>
        <dbReference type="ChEBI" id="CHEBI:18420"/>
    </cofactor>
</comment>
<accession>A0A6P7YYR5</accession>
<dbReference type="CTD" id="957"/>
<reference evidence="30" key="1">
    <citation type="submission" date="2025-08" db="UniProtKB">
        <authorList>
            <consortium name="RefSeq"/>
        </authorList>
    </citation>
    <scope>IDENTIFICATION</scope>
</reference>
<evidence type="ECO:0000313" key="30">
    <source>
        <dbReference type="RefSeq" id="XP_030069666.1"/>
    </source>
</evidence>
<dbReference type="PANTHER" id="PTHR11782">
    <property type="entry name" value="ADENOSINE/GUANOSINE DIPHOSPHATASE"/>
    <property type="match status" value="1"/>
</dbReference>
<sequence>MECSLVSQYFLSPADRWMVSHKFLVSPDGGSCSESLSSVELWAETATLSYKMDYEPSFLRTLFSLILVSSLLDCVLSEVDAFPDTKTWFENLLPSTMCIQNASIESVYGIMFDAGSTGTRIHIYSFTQKYPDQLPELRKEIFESVKPGLSAYADIPEQGAETIRGLLEVAKDAVPSSHWKKTPVVLKATAGLRLLPEKKAQALLSEVKNVLEESPFLVPDNSVSIMNGTYEGILAWITVNFLTGQLYSQSKQTVGILDLGGASTQITFLPQSEETLEQSPLDFITSFKMFHTTYKLYTHSYLGLGLKAARLATLGAVETGAVDKQIFRSSCLPKNLEAVWEFGGVSYRYGGIENGESGFKSCYAEVLRIVAGKLHQVDEIKGSTFYAFSYYYDRAADTNLIDYGKGGILEVRDFERKAIEVCDHMEGFTSSSPFLCMDLSYITALLKEGFGFKINTPLQLTKKVNNVETSWSLGATFLMLQSLRISN</sequence>